<dbReference type="SUPFAM" id="SSF161098">
    <property type="entry name" value="MetI-like"/>
    <property type="match status" value="1"/>
</dbReference>
<keyword evidence="6 7" id="KW-0472">Membrane</keyword>
<evidence type="ECO:0000313" key="9">
    <source>
        <dbReference type="EMBL" id="SNR74155.1"/>
    </source>
</evidence>
<organism evidence="9 10">
    <name type="scientific">Humidesulfovibrio mexicanus</name>
    <dbReference type="NCBI Taxonomy" id="147047"/>
    <lineage>
        <taxon>Bacteria</taxon>
        <taxon>Pseudomonadati</taxon>
        <taxon>Thermodesulfobacteriota</taxon>
        <taxon>Desulfovibrionia</taxon>
        <taxon>Desulfovibrionales</taxon>
        <taxon>Desulfovibrionaceae</taxon>
        <taxon>Humidesulfovibrio</taxon>
    </lineage>
</organism>
<dbReference type="OrthoDB" id="9783218at2"/>
<dbReference type="PROSITE" id="PS50928">
    <property type="entry name" value="ABC_TM1"/>
    <property type="match status" value="1"/>
</dbReference>
<dbReference type="InterPro" id="IPR035906">
    <property type="entry name" value="MetI-like_sf"/>
</dbReference>
<name>A0A238YSQ9_9BACT</name>
<dbReference type="Pfam" id="PF00528">
    <property type="entry name" value="BPD_transp_1"/>
    <property type="match status" value="1"/>
</dbReference>
<comment type="subcellular location">
    <subcellularLocation>
        <location evidence="1 7">Cell membrane</location>
        <topology evidence="1 7">Multi-pass membrane protein</topology>
    </subcellularLocation>
</comment>
<dbReference type="AlphaFoldDB" id="A0A238YSQ9"/>
<feature type="transmembrane region" description="Helical" evidence="7">
    <location>
        <begin position="261"/>
        <end position="283"/>
    </location>
</feature>
<accession>A0A238YSQ9</accession>
<dbReference type="Proteomes" id="UP000198324">
    <property type="component" value="Unassembled WGS sequence"/>
</dbReference>
<dbReference type="InterPro" id="IPR050366">
    <property type="entry name" value="BP-dependent_transpt_permease"/>
</dbReference>
<comment type="similarity">
    <text evidence="7">Belongs to the binding-protein-dependent transport system permease family.</text>
</comment>
<keyword evidence="2 7" id="KW-0813">Transport</keyword>
<evidence type="ECO:0000259" key="8">
    <source>
        <dbReference type="PROSITE" id="PS50928"/>
    </source>
</evidence>
<sequence length="297" mass="31292">MNATVVPQASAKASPAARKRKPLAPPSWLARYGMLALGLLLVGGMSLAALLAPWIAPYDPNAINVDALLLTPSFAHPLGTDALGRDVLSRILHGGRVSLWVGFVAVGISTAIGLALGLVAGYFGRLADELIMRGVDVMLCFPSFFLILAVIAFLEPDLTNIMAVIGLTSWMGVARLVRAEAMALRGRDYVLAARAAGAGPLRIILRHILPNALAPVLVSATLGVAGAILVESSLSFLGLGVQPPDASWGNMLMDGKEVLEIAPWLSVFPGVAILLTVLGYNLLGESLRDILDPRLRR</sequence>
<dbReference type="Gene3D" id="1.10.3720.10">
    <property type="entry name" value="MetI-like"/>
    <property type="match status" value="1"/>
</dbReference>
<dbReference type="CDD" id="cd06261">
    <property type="entry name" value="TM_PBP2"/>
    <property type="match status" value="1"/>
</dbReference>
<feature type="transmembrane region" description="Helical" evidence="7">
    <location>
        <begin position="212"/>
        <end position="241"/>
    </location>
</feature>
<keyword evidence="10" id="KW-1185">Reference proteome</keyword>
<feature type="transmembrane region" description="Helical" evidence="7">
    <location>
        <begin position="28"/>
        <end position="56"/>
    </location>
</feature>
<reference evidence="9 10" key="1">
    <citation type="submission" date="2017-06" db="EMBL/GenBank/DDBJ databases">
        <authorList>
            <person name="Kim H.J."/>
            <person name="Triplett B.A."/>
        </authorList>
    </citation>
    <scope>NUCLEOTIDE SEQUENCE [LARGE SCALE GENOMIC DNA]</scope>
    <source>
        <strain evidence="9 10">DSM 13116</strain>
    </source>
</reference>
<evidence type="ECO:0000256" key="1">
    <source>
        <dbReference type="ARBA" id="ARBA00004651"/>
    </source>
</evidence>
<dbReference type="GO" id="GO:0055085">
    <property type="term" value="P:transmembrane transport"/>
    <property type="evidence" value="ECO:0007669"/>
    <property type="project" value="InterPro"/>
</dbReference>
<dbReference type="Pfam" id="PF12911">
    <property type="entry name" value="OppC_N"/>
    <property type="match status" value="1"/>
</dbReference>
<evidence type="ECO:0000256" key="6">
    <source>
        <dbReference type="ARBA" id="ARBA00023136"/>
    </source>
</evidence>
<feature type="transmembrane region" description="Helical" evidence="7">
    <location>
        <begin position="160"/>
        <end position="177"/>
    </location>
</feature>
<evidence type="ECO:0000256" key="3">
    <source>
        <dbReference type="ARBA" id="ARBA00022475"/>
    </source>
</evidence>
<dbReference type="GO" id="GO:0005886">
    <property type="term" value="C:plasma membrane"/>
    <property type="evidence" value="ECO:0007669"/>
    <property type="project" value="UniProtKB-SubCell"/>
</dbReference>
<feature type="domain" description="ABC transmembrane type-1" evidence="8">
    <location>
        <begin position="95"/>
        <end position="284"/>
    </location>
</feature>
<feature type="transmembrane region" description="Helical" evidence="7">
    <location>
        <begin position="135"/>
        <end position="154"/>
    </location>
</feature>
<dbReference type="InterPro" id="IPR000515">
    <property type="entry name" value="MetI-like"/>
</dbReference>
<proteinExistence type="inferred from homology"/>
<evidence type="ECO:0000313" key="10">
    <source>
        <dbReference type="Proteomes" id="UP000198324"/>
    </source>
</evidence>
<dbReference type="PANTHER" id="PTHR43386:SF1">
    <property type="entry name" value="D,D-DIPEPTIDE TRANSPORT SYSTEM PERMEASE PROTEIN DDPC-RELATED"/>
    <property type="match status" value="1"/>
</dbReference>
<evidence type="ECO:0000256" key="4">
    <source>
        <dbReference type="ARBA" id="ARBA00022692"/>
    </source>
</evidence>
<protein>
    <submittedName>
        <fullName evidence="9">Peptide/nickel transport system permease protein</fullName>
    </submittedName>
</protein>
<evidence type="ECO:0000256" key="7">
    <source>
        <dbReference type="RuleBase" id="RU363032"/>
    </source>
</evidence>
<keyword evidence="4 7" id="KW-0812">Transmembrane</keyword>
<keyword evidence="3" id="KW-1003">Cell membrane</keyword>
<keyword evidence="5 7" id="KW-1133">Transmembrane helix</keyword>
<feature type="transmembrane region" description="Helical" evidence="7">
    <location>
        <begin position="97"/>
        <end position="123"/>
    </location>
</feature>
<dbReference type="InterPro" id="IPR025966">
    <property type="entry name" value="OppC_N"/>
</dbReference>
<evidence type="ECO:0000256" key="2">
    <source>
        <dbReference type="ARBA" id="ARBA00022448"/>
    </source>
</evidence>
<gene>
    <name evidence="9" type="ORF">SAMN04488503_0966</name>
</gene>
<dbReference type="PANTHER" id="PTHR43386">
    <property type="entry name" value="OLIGOPEPTIDE TRANSPORT SYSTEM PERMEASE PROTEIN APPC"/>
    <property type="match status" value="1"/>
</dbReference>
<dbReference type="EMBL" id="FZOC01000002">
    <property type="protein sequence ID" value="SNR74155.1"/>
    <property type="molecule type" value="Genomic_DNA"/>
</dbReference>
<evidence type="ECO:0000256" key="5">
    <source>
        <dbReference type="ARBA" id="ARBA00022989"/>
    </source>
</evidence>